<keyword evidence="4 14" id="KW-0997">Cell inner membrane</keyword>
<feature type="transmembrane region" description="Helical" evidence="14">
    <location>
        <begin position="18"/>
        <end position="38"/>
    </location>
</feature>
<evidence type="ECO:0000256" key="4">
    <source>
        <dbReference type="ARBA" id="ARBA00022519"/>
    </source>
</evidence>
<sequence length="638" mass="71327">MTEFNHPEQILKQFRFRLFLAGIFVVCLFGVLVVRLLWLQVISYEKYKSIAEDNRISIVPVVPNRGLILDRNGVVMANNYSAYTLEITPSKIKNLDEMLNELSDVVDITALDKKRFKKLKAETKRFESIPIRTRLSDEEVARFAVQSYRFPGVEIRARLFRQYPHGPSAAHLLGYIGRISQKDQERIEDLDMQDNYRGTTYIGKDGLEKRYETELHGLTGFEEVETSAGGRAVRVLSRKPAVPGRNLMLSIDIRLQQAAEKALEGRRGALVAIDPATGDVLAFVSAPSFDPNLFVEGIDFENWKALNESPDRPLLNRPIAGTYPPGSTFKPFMAMAALEKGFRTYGQVLRDPGFFDYGGRRFMDDKIGGHGAVDMYKSIADSCNTYYYMLGSEMGIDNISDFMAKFGFGQHSGIDLDGERIGVLPSKEWKAKTFKRPELKRWYNGETVSVAIGQGYNAYTPLQLAHAVAMLSTGGLDSKPRLVKAFQNPVNGEIEDRPIDSQQRLDLKASHVDNIKAAMRGVVLEGTARAVFAQSRYEVAGKTGTAQVFGLKKGESYKDKAQEERYRDHGWFIAFSPLQRPRIALAAIVENAGFGSQSAAPVVKAVLDKFWEIEGIPNPVMPAGKPVPPVTDEERQGE</sequence>
<comment type="caution">
    <text evidence="17">The sequence shown here is derived from an EMBL/GenBank/DDBJ whole genome shotgun (WGS) entry which is preliminary data.</text>
</comment>
<feature type="binding site" evidence="14">
    <location>
        <position position="383"/>
    </location>
    <ligand>
        <name>Zn(2+)</name>
        <dbReference type="ChEBI" id="CHEBI:29105"/>
    </ligand>
</feature>
<dbReference type="Gene3D" id="3.90.1310.10">
    <property type="entry name" value="Penicillin-binding protein 2a (Domain 2)"/>
    <property type="match status" value="1"/>
</dbReference>
<evidence type="ECO:0000259" key="15">
    <source>
        <dbReference type="Pfam" id="PF00905"/>
    </source>
</evidence>
<evidence type="ECO:0000256" key="11">
    <source>
        <dbReference type="ARBA" id="ARBA00022989"/>
    </source>
</evidence>
<comment type="catalytic activity">
    <reaction evidence="14">
        <text>Preferential cleavage: (Ac)2-L-Lys-D-Ala-|-D-Ala. Also transpeptidation of peptidyl-alanyl moieties that are N-acyl substituents of D-alanine.</text>
        <dbReference type="EC" id="3.4.16.4"/>
    </reaction>
</comment>
<feature type="domain" description="Penicillin-binding protein dimerisation" evidence="16">
    <location>
        <begin position="61"/>
        <end position="235"/>
    </location>
</feature>
<keyword evidence="10 14" id="KW-0573">Peptidoglycan synthesis</keyword>
<evidence type="ECO:0000256" key="2">
    <source>
        <dbReference type="ARBA" id="ARBA00004236"/>
    </source>
</evidence>
<comment type="cofactor">
    <cofactor evidence="14">
        <name>Zn(2+)</name>
        <dbReference type="ChEBI" id="CHEBI:29105"/>
    </cofactor>
    <text evidence="14">Binds one Zn(2+) ion per subunit.</text>
</comment>
<evidence type="ECO:0000256" key="13">
    <source>
        <dbReference type="ARBA" id="ARBA00023316"/>
    </source>
</evidence>
<dbReference type="InterPro" id="IPR036138">
    <property type="entry name" value="PBP_dimer_sf"/>
</dbReference>
<dbReference type="Gene3D" id="3.30.1390.30">
    <property type="entry name" value="Penicillin-binding protein 2a, domain 3"/>
    <property type="match status" value="1"/>
</dbReference>
<dbReference type="Gene3D" id="3.40.710.10">
    <property type="entry name" value="DD-peptidase/beta-lactamase superfamily"/>
    <property type="match status" value="1"/>
</dbReference>
<dbReference type="EMBL" id="JANIGO010000001">
    <property type="protein sequence ID" value="MCQ8895406.1"/>
    <property type="molecule type" value="Genomic_DNA"/>
</dbReference>
<dbReference type="PANTHER" id="PTHR30627:SF2">
    <property type="entry name" value="PEPTIDOGLYCAN D,D-TRANSPEPTIDASE MRDA"/>
    <property type="match status" value="1"/>
</dbReference>
<dbReference type="Pfam" id="PF03717">
    <property type="entry name" value="PBP_dimer"/>
    <property type="match status" value="1"/>
</dbReference>
<dbReference type="InterPro" id="IPR017790">
    <property type="entry name" value="Penicillin-binding_protein_2"/>
</dbReference>
<dbReference type="PANTHER" id="PTHR30627">
    <property type="entry name" value="PEPTIDOGLYCAN D,D-TRANSPEPTIDASE"/>
    <property type="match status" value="1"/>
</dbReference>
<evidence type="ECO:0000256" key="10">
    <source>
        <dbReference type="ARBA" id="ARBA00022984"/>
    </source>
</evidence>
<dbReference type="InterPro" id="IPR012338">
    <property type="entry name" value="Beta-lactam/transpept-like"/>
</dbReference>
<feature type="domain" description="Penicillin-binding protein transpeptidase" evidence="15">
    <location>
        <begin position="268"/>
        <end position="607"/>
    </location>
</feature>
<keyword evidence="12 14" id="KW-0472">Membrane</keyword>
<dbReference type="SUPFAM" id="SSF56519">
    <property type="entry name" value="Penicillin binding protein dimerisation domain"/>
    <property type="match status" value="1"/>
</dbReference>
<keyword evidence="18" id="KW-1185">Reference proteome</keyword>
<comment type="subcellular location">
    <subcellularLocation>
        <location evidence="14">Cell inner membrane</location>
        <topology evidence="14">Single-pass membrane protein</topology>
    </subcellularLocation>
    <subcellularLocation>
        <location evidence="2">Cell membrane</location>
    </subcellularLocation>
    <subcellularLocation>
        <location evidence="1">Membrane</location>
        <topology evidence="1">Single-pass membrane protein</topology>
    </subcellularLocation>
</comment>
<evidence type="ECO:0000259" key="16">
    <source>
        <dbReference type="Pfam" id="PF03717"/>
    </source>
</evidence>
<evidence type="ECO:0000313" key="18">
    <source>
        <dbReference type="Proteomes" id="UP001204142"/>
    </source>
</evidence>
<feature type="binding site" evidence="14">
    <location>
        <position position="370"/>
    </location>
    <ligand>
        <name>Zn(2+)</name>
        <dbReference type="ChEBI" id="CHEBI:29105"/>
    </ligand>
</feature>
<evidence type="ECO:0000256" key="8">
    <source>
        <dbReference type="ARBA" id="ARBA00022801"/>
    </source>
</evidence>
<evidence type="ECO:0000256" key="14">
    <source>
        <dbReference type="HAMAP-Rule" id="MF_02081"/>
    </source>
</evidence>
<comment type="pathway">
    <text evidence="14">Cell wall biogenesis; peptidoglycan biosynthesis.</text>
</comment>
<dbReference type="InterPro" id="IPR005311">
    <property type="entry name" value="PBP_dimer"/>
</dbReference>
<protein>
    <recommendedName>
        <fullName evidence="14">Peptidoglycan D,D-transpeptidase MrdA</fullName>
        <ecNumber evidence="14">3.4.16.4</ecNumber>
    </recommendedName>
    <alternativeName>
        <fullName evidence="14">Penicillin-binding protein 2</fullName>
        <shortName evidence="14">PBP-2</shortName>
    </alternativeName>
</protein>
<keyword evidence="9 14" id="KW-0133">Cell shape</keyword>
<dbReference type="HAMAP" id="MF_02081">
    <property type="entry name" value="MrdA_transpept"/>
    <property type="match status" value="1"/>
</dbReference>
<dbReference type="GO" id="GO:0009002">
    <property type="term" value="F:serine-type D-Ala-D-Ala carboxypeptidase activity"/>
    <property type="evidence" value="ECO:0007669"/>
    <property type="project" value="UniProtKB-EC"/>
</dbReference>
<evidence type="ECO:0000256" key="3">
    <source>
        <dbReference type="ARBA" id="ARBA00022475"/>
    </source>
</evidence>
<keyword evidence="11 14" id="KW-1133">Transmembrane helix</keyword>
<dbReference type="Proteomes" id="UP001204142">
    <property type="component" value="Unassembled WGS sequence"/>
</dbReference>
<evidence type="ECO:0000313" key="17">
    <source>
        <dbReference type="EMBL" id="MCQ8895406.1"/>
    </source>
</evidence>
<keyword evidence="5 14" id="KW-0121">Carboxypeptidase</keyword>
<comment type="similarity">
    <text evidence="14">Belongs to the transpeptidase family. MrdA subfamily.</text>
</comment>
<evidence type="ECO:0000256" key="5">
    <source>
        <dbReference type="ARBA" id="ARBA00022645"/>
    </source>
</evidence>
<proteinExistence type="inferred from homology"/>
<keyword evidence="7 14" id="KW-0812">Transmembrane</keyword>
<feature type="active site" description="Acyl-ester intermediate" evidence="14">
    <location>
        <position position="327"/>
    </location>
</feature>
<evidence type="ECO:0000256" key="9">
    <source>
        <dbReference type="ARBA" id="ARBA00022960"/>
    </source>
</evidence>
<keyword evidence="13 14" id="KW-0961">Cell wall biogenesis/degradation</keyword>
<evidence type="ECO:0000256" key="6">
    <source>
        <dbReference type="ARBA" id="ARBA00022670"/>
    </source>
</evidence>
<dbReference type="NCBIfam" id="TIGR03423">
    <property type="entry name" value="pbp2_mrdA"/>
    <property type="match status" value="1"/>
</dbReference>
<evidence type="ECO:0000256" key="7">
    <source>
        <dbReference type="ARBA" id="ARBA00022692"/>
    </source>
</evidence>
<keyword evidence="14" id="KW-0862">Zinc</keyword>
<name>A0ABT1WD14_9BURK</name>
<keyword evidence="14" id="KW-0479">Metal-binding</keyword>
<reference evidence="17 18" key="1">
    <citation type="submission" date="2022-07" db="EMBL/GenBank/DDBJ databases">
        <authorList>
            <person name="Xamxidin M."/>
            <person name="Wu M."/>
        </authorList>
    </citation>
    <scope>NUCLEOTIDE SEQUENCE [LARGE SCALE GENOMIC DNA]</scope>
    <source>
        <strain evidence="17 18">NBRC 111650</strain>
    </source>
</reference>
<feature type="binding site" evidence="14">
    <location>
        <position position="364"/>
    </location>
    <ligand>
        <name>Zn(2+)</name>
        <dbReference type="ChEBI" id="CHEBI:29105"/>
    </ligand>
</feature>
<dbReference type="InterPro" id="IPR001460">
    <property type="entry name" value="PCN-bd_Tpept"/>
</dbReference>
<comment type="function">
    <text evidence="14">Catalyzes cross-linking of the peptidoglycan cell wall.</text>
</comment>
<organism evidence="17 18">
    <name type="scientific">Limnobacter humi</name>
    <dbReference type="NCBI Taxonomy" id="1778671"/>
    <lineage>
        <taxon>Bacteria</taxon>
        <taxon>Pseudomonadati</taxon>
        <taxon>Pseudomonadota</taxon>
        <taxon>Betaproteobacteria</taxon>
        <taxon>Burkholderiales</taxon>
        <taxon>Burkholderiaceae</taxon>
        <taxon>Limnobacter</taxon>
    </lineage>
</organism>
<dbReference type="InterPro" id="IPR050515">
    <property type="entry name" value="Beta-lactam/transpept"/>
</dbReference>
<dbReference type="SUPFAM" id="SSF56601">
    <property type="entry name" value="beta-lactamase/transpeptidase-like"/>
    <property type="match status" value="1"/>
</dbReference>
<dbReference type="Pfam" id="PF00905">
    <property type="entry name" value="Transpeptidase"/>
    <property type="match status" value="1"/>
</dbReference>
<evidence type="ECO:0000256" key="1">
    <source>
        <dbReference type="ARBA" id="ARBA00004167"/>
    </source>
</evidence>
<evidence type="ECO:0000256" key="12">
    <source>
        <dbReference type="ARBA" id="ARBA00023136"/>
    </source>
</evidence>
<feature type="binding site" evidence="14">
    <location>
        <position position="351"/>
    </location>
    <ligand>
        <name>Zn(2+)</name>
        <dbReference type="ChEBI" id="CHEBI:29105"/>
    </ligand>
</feature>
<dbReference type="EC" id="3.4.16.4" evidence="14"/>
<dbReference type="RefSeq" id="WP_256763085.1">
    <property type="nucleotide sequence ID" value="NZ_JANIGO010000001.1"/>
</dbReference>
<gene>
    <name evidence="14 17" type="primary">mrdA</name>
    <name evidence="17" type="ORF">NQT62_03005</name>
</gene>
<keyword evidence="3 14" id="KW-1003">Cell membrane</keyword>
<keyword evidence="6 14" id="KW-0645">Protease</keyword>
<keyword evidence="8 14" id="KW-0378">Hydrolase</keyword>
<accession>A0ABT1WD14</accession>